<sequence length="441" mass="50249">MVQTLLLYYQSSSEWYSSKLSLSTGAKIVQSLTNKNLMSNPESSVEPTTTSTEEDGPSAPTKTSAPKFPSPSECSKWLMLFWFAGFAPKKIRFLLSRYFKLDDHKAYNVENIESTFRRLQASANRDTGDYNTDPYMYYIMTSKSSSPFEFRQSAIRWLEKHHPKLADEMTGDVEIKEMNCWHQRWTEEVQLMKKSKAQEYRLRAAIFEEKLDHYAPHFDTKGYAAYLENNPVKSSRRSKSAAPSPERKSPTARRSEDTTRWGDNIKITNIQRPQLTLRTKVGQLLSRSKEEGTPTPSSAQHLDDWGFFAHRPTPSSASVIGARTRTPSLQSSDSVCLSATSLQIPHPHYEHDTDSRQSQLTSGKNIGLAEQNMEKPASETIFSQLPMQDISRGGNRQSPTKVSPSKALMVGYNENHEWKRWVGSGFWVPQERSQNESHEIV</sequence>
<evidence type="ECO:0000313" key="2">
    <source>
        <dbReference type="EMBL" id="CAF9931360.1"/>
    </source>
</evidence>
<feature type="compositionally biased region" description="Low complexity" evidence="1">
    <location>
        <begin position="39"/>
        <end position="51"/>
    </location>
</feature>
<dbReference type="AlphaFoldDB" id="A0A8H3IS88"/>
<gene>
    <name evidence="2" type="ORF">GOMPHAMPRED_005899</name>
</gene>
<dbReference type="EMBL" id="CAJPDQ010000038">
    <property type="protein sequence ID" value="CAF9931360.1"/>
    <property type="molecule type" value="Genomic_DNA"/>
</dbReference>
<feature type="region of interest" description="Disordered" evidence="1">
    <location>
        <begin position="231"/>
        <end position="269"/>
    </location>
</feature>
<comment type="caution">
    <text evidence="2">The sequence shown here is derived from an EMBL/GenBank/DDBJ whole genome shotgun (WGS) entry which is preliminary data.</text>
</comment>
<protein>
    <submittedName>
        <fullName evidence="2">Uncharacterized protein</fullName>
    </submittedName>
</protein>
<proteinExistence type="predicted"/>
<feature type="region of interest" description="Disordered" evidence="1">
    <location>
        <begin position="37"/>
        <end position="69"/>
    </location>
</feature>
<feature type="compositionally biased region" description="Basic and acidic residues" evidence="1">
    <location>
        <begin position="245"/>
        <end position="260"/>
    </location>
</feature>
<accession>A0A8H3IS88</accession>
<dbReference type="Proteomes" id="UP000664169">
    <property type="component" value="Unassembled WGS sequence"/>
</dbReference>
<reference evidence="2" key="1">
    <citation type="submission" date="2021-03" db="EMBL/GenBank/DDBJ databases">
        <authorList>
            <person name="Tagirdzhanova G."/>
        </authorList>
    </citation>
    <scope>NUCLEOTIDE SEQUENCE</scope>
</reference>
<name>A0A8H3IS88_9LECA</name>
<evidence type="ECO:0000256" key="1">
    <source>
        <dbReference type="SAM" id="MobiDB-lite"/>
    </source>
</evidence>
<organism evidence="2 3">
    <name type="scientific">Gomphillus americanus</name>
    <dbReference type="NCBI Taxonomy" id="1940652"/>
    <lineage>
        <taxon>Eukaryota</taxon>
        <taxon>Fungi</taxon>
        <taxon>Dikarya</taxon>
        <taxon>Ascomycota</taxon>
        <taxon>Pezizomycotina</taxon>
        <taxon>Lecanoromycetes</taxon>
        <taxon>OSLEUM clade</taxon>
        <taxon>Ostropomycetidae</taxon>
        <taxon>Ostropales</taxon>
        <taxon>Graphidaceae</taxon>
        <taxon>Gomphilloideae</taxon>
        <taxon>Gomphillus</taxon>
    </lineage>
</organism>
<evidence type="ECO:0000313" key="3">
    <source>
        <dbReference type="Proteomes" id="UP000664169"/>
    </source>
</evidence>
<keyword evidence="3" id="KW-1185">Reference proteome</keyword>